<keyword evidence="1" id="KW-0812">Transmembrane</keyword>
<dbReference type="AlphaFoldDB" id="A0A2T7F2C1"/>
<proteinExistence type="predicted"/>
<protein>
    <submittedName>
        <fullName evidence="2">Uncharacterized protein</fullName>
    </submittedName>
</protein>
<reference evidence="2 3" key="1">
    <citation type="submission" date="2018-04" db="EMBL/GenBank/DDBJ databases">
        <title>WGS assembly of Panicum hallii var. hallii HAL2.</title>
        <authorList>
            <person name="Lovell J."/>
            <person name="Jenkins J."/>
            <person name="Lowry D."/>
            <person name="Mamidi S."/>
            <person name="Sreedasyam A."/>
            <person name="Weng X."/>
            <person name="Barry K."/>
            <person name="Bonette J."/>
            <person name="Campitelli B."/>
            <person name="Daum C."/>
            <person name="Gordon S."/>
            <person name="Gould B."/>
            <person name="Lipzen A."/>
            <person name="MacQueen A."/>
            <person name="Palacio-Mejia J."/>
            <person name="Plott C."/>
            <person name="Shakirov E."/>
            <person name="Shu S."/>
            <person name="Yoshinaga Y."/>
            <person name="Zane M."/>
            <person name="Rokhsar D."/>
            <person name="Grimwood J."/>
            <person name="Schmutz J."/>
            <person name="Juenger T."/>
        </authorList>
    </citation>
    <scope>NUCLEOTIDE SEQUENCE [LARGE SCALE GENOMIC DNA]</scope>
    <source>
        <strain evidence="3">cv. HAL2</strain>
    </source>
</reference>
<gene>
    <name evidence="2" type="ORF">GQ55_1G047100</name>
</gene>
<sequence length="79" mass="8666">MFRKSEVHNLLSMFINISVLPYWTIQAYSSLKLLVIICTDPGNCSVALALLPVIPMPHGATYIEIQQLPCSVASFATGQ</sequence>
<keyword evidence="3" id="KW-1185">Reference proteome</keyword>
<dbReference type="Gramene" id="PUZ74207">
    <property type="protein sequence ID" value="PUZ74207"/>
    <property type="gene ID" value="GQ55_1G047100"/>
</dbReference>
<name>A0A2T7F2C1_9POAL</name>
<keyword evidence="1" id="KW-1133">Transmembrane helix</keyword>
<evidence type="ECO:0000256" key="1">
    <source>
        <dbReference type="SAM" id="Phobius"/>
    </source>
</evidence>
<feature type="transmembrane region" description="Helical" evidence="1">
    <location>
        <begin position="7"/>
        <end position="25"/>
    </location>
</feature>
<organism evidence="2 3">
    <name type="scientific">Panicum hallii var. hallii</name>
    <dbReference type="NCBI Taxonomy" id="1504633"/>
    <lineage>
        <taxon>Eukaryota</taxon>
        <taxon>Viridiplantae</taxon>
        <taxon>Streptophyta</taxon>
        <taxon>Embryophyta</taxon>
        <taxon>Tracheophyta</taxon>
        <taxon>Spermatophyta</taxon>
        <taxon>Magnoliopsida</taxon>
        <taxon>Liliopsida</taxon>
        <taxon>Poales</taxon>
        <taxon>Poaceae</taxon>
        <taxon>PACMAD clade</taxon>
        <taxon>Panicoideae</taxon>
        <taxon>Panicodae</taxon>
        <taxon>Paniceae</taxon>
        <taxon>Panicinae</taxon>
        <taxon>Panicum</taxon>
        <taxon>Panicum sect. Panicum</taxon>
    </lineage>
</organism>
<evidence type="ECO:0000313" key="3">
    <source>
        <dbReference type="Proteomes" id="UP000244336"/>
    </source>
</evidence>
<evidence type="ECO:0000313" key="2">
    <source>
        <dbReference type="EMBL" id="PUZ74207.1"/>
    </source>
</evidence>
<dbReference type="Proteomes" id="UP000244336">
    <property type="component" value="Chromosome 1"/>
</dbReference>
<dbReference type="EMBL" id="CM009749">
    <property type="protein sequence ID" value="PUZ74207.1"/>
    <property type="molecule type" value="Genomic_DNA"/>
</dbReference>
<keyword evidence="1" id="KW-0472">Membrane</keyword>
<accession>A0A2T7F2C1</accession>